<evidence type="ECO:0000313" key="2">
    <source>
        <dbReference type="Proteomes" id="UP000181956"/>
    </source>
</evidence>
<proteinExistence type="predicted"/>
<evidence type="ECO:0000313" key="1">
    <source>
        <dbReference type="EMBL" id="SDS55371.1"/>
    </source>
</evidence>
<protein>
    <submittedName>
        <fullName evidence="1">Uncharacterized protein</fullName>
    </submittedName>
</protein>
<dbReference type="Proteomes" id="UP000181956">
    <property type="component" value="Chromosome I"/>
</dbReference>
<name>A0A1H1T5D5_9MICO</name>
<gene>
    <name evidence="1" type="ORF">SAMN04489834_1692</name>
</gene>
<dbReference type="EMBL" id="LT629742">
    <property type="protein sequence ID" value="SDS55371.1"/>
    <property type="molecule type" value="Genomic_DNA"/>
</dbReference>
<keyword evidence="2" id="KW-1185">Reference proteome</keyword>
<organism evidence="1 2">
    <name type="scientific">Microterricola viridarii</name>
    <dbReference type="NCBI Taxonomy" id="412690"/>
    <lineage>
        <taxon>Bacteria</taxon>
        <taxon>Bacillati</taxon>
        <taxon>Actinomycetota</taxon>
        <taxon>Actinomycetes</taxon>
        <taxon>Micrococcales</taxon>
        <taxon>Microbacteriaceae</taxon>
        <taxon>Microterricola</taxon>
    </lineage>
</organism>
<sequence length="102" mass="11421">MNPARNSDSPTDAFVHWCESCGREELLESQRAYEAGWDFPPNMGTWGVVSPRTCPNCTIKNTVWWAIAIEKRSIDEMTPRQRKAVGRILDELPPGTAASSNL</sequence>
<dbReference type="AlphaFoldDB" id="A0A1H1T5D5"/>
<reference evidence="2" key="1">
    <citation type="submission" date="2016-10" db="EMBL/GenBank/DDBJ databases">
        <authorList>
            <person name="Varghese N."/>
            <person name="Submissions S."/>
        </authorList>
    </citation>
    <scope>NUCLEOTIDE SEQUENCE [LARGE SCALE GENOMIC DNA]</scope>
    <source>
        <strain evidence="2">DSM 21772</strain>
    </source>
</reference>
<dbReference type="OrthoDB" id="2020977at2"/>
<accession>A0A1H1T5D5</accession>